<dbReference type="GO" id="GO:0003677">
    <property type="term" value="F:DNA binding"/>
    <property type="evidence" value="ECO:0007669"/>
    <property type="project" value="InterPro"/>
</dbReference>
<dbReference type="SMART" id="SM00530">
    <property type="entry name" value="HTH_XRE"/>
    <property type="match status" value="1"/>
</dbReference>
<evidence type="ECO:0000313" key="4">
    <source>
        <dbReference type="Proteomes" id="UP000265619"/>
    </source>
</evidence>
<name>A0A9X8GSZ6_9BURK</name>
<comment type="caution">
    <text evidence="3">The sequence shown here is derived from an EMBL/GenBank/DDBJ whole genome shotgun (WGS) entry which is preliminary data.</text>
</comment>
<dbReference type="SUPFAM" id="SSF47413">
    <property type="entry name" value="lambda repressor-like DNA-binding domains"/>
    <property type="match status" value="1"/>
</dbReference>
<dbReference type="AlphaFoldDB" id="A0A9X8GSZ6"/>
<dbReference type="RefSeq" id="WP_119557648.1">
    <property type="nucleotide sequence ID" value="NZ_QXMN01000051.1"/>
</dbReference>
<proteinExistence type="predicted"/>
<dbReference type="Gene3D" id="1.10.260.40">
    <property type="entry name" value="lambda repressor-like DNA-binding domains"/>
    <property type="match status" value="1"/>
</dbReference>
<keyword evidence="4" id="KW-1185">Reference proteome</keyword>
<dbReference type="CDD" id="cd00093">
    <property type="entry name" value="HTH_XRE"/>
    <property type="match status" value="1"/>
</dbReference>
<gene>
    <name evidence="3" type="ORF">D3H34_27365</name>
</gene>
<evidence type="ECO:0000313" key="3">
    <source>
        <dbReference type="EMBL" id="RIX74454.1"/>
    </source>
</evidence>
<dbReference type="PROSITE" id="PS50943">
    <property type="entry name" value="HTH_CROC1"/>
    <property type="match status" value="1"/>
</dbReference>
<dbReference type="InterPro" id="IPR001387">
    <property type="entry name" value="Cro/C1-type_HTH"/>
</dbReference>
<evidence type="ECO:0000259" key="2">
    <source>
        <dbReference type="PROSITE" id="PS50943"/>
    </source>
</evidence>
<dbReference type="InterPro" id="IPR010982">
    <property type="entry name" value="Lambda_DNA-bd_dom_sf"/>
</dbReference>
<dbReference type="Proteomes" id="UP000265619">
    <property type="component" value="Unassembled WGS sequence"/>
</dbReference>
<feature type="region of interest" description="Disordered" evidence="1">
    <location>
        <begin position="67"/>
        <end position="91"/>
    </location>
</feature>
<feature type="domain" description="HTH cro/C1-type" evidence="2">
    <location>
        <begin position="7"/>
        <end position="60"/>
    </location>
</feature>
<reference evidence="3 4" key="1">
    <citation type="submission" date="2018-09" db="EMBL/GenBank/DDBJ databases">
        <title>Acidovorax cavernicola nov. sp. isolated from Gruta de las Maravillas (Aracena, Spain).</title>
        <authorList>
            <person name="Jurado V."/>
            <person name="Gutierrez-Patricio S."/>
            <person name="Gonzalez-Pimentel J.L."/>
            <person name="Miller A.Z."/>
            <person name="Laiz L."/>
            <person name="Saiz-Jimenez C."/>
        </authorList>
    </citation>
    <scope>NUCLEOTIDE SEQUENCE [LARGE SCALE GENOMIC DNA]</scope>
    <source>
        <strain evidence="3 4">1011MAR4D40.2</strain>
    </source>
</reference>
<accession>A0A9X8GSZ6</accession>
<evidence type="ECO:0000256" key="1">
    <source>
        <dbReference type="SAM" id="MobiDB-lite"/>
    </source>
</evidence>
<sequence>MALGKQVKKYREKLNLTLEALSDRSGVDIGTISALENRDSKRSEKGSALARGLGLTLDQLLDETRDWIENPTDGDGPSAPGAAHIEAPPPAAWPFDRVSSMDWASLGEKERGLVEGFVMGLLEAKGANRKSRKTGTHG</sequence>
<dbReference type="Pfam" id="PF01381">
    <property type="entry name" value="HTH_3"/>
    <property type="match status" value="1"/>
</dbReference>
<dbReference type="EMBL" id="QXMN01000051">
    <property type="protein sequence ID" value="RIX74454.1"/>
    <property type="molecule type" value="Genomic_DNA"/>
</dbReference>
<organism evidence="3 4">
    <name type="scientific">Acidovorax cavernicola</name>
    <dbReference type="NCBI Taxonomy" id="1675792"/>
    <lineage>
        <taxon>Bacteria</taxon>
        <taxon>Pseudomonadati</taxon>
        <taxon>Pseudomonadota</taxon>
        <taxon>Betaproteobacteria</taxon>
        <taxon>Burkholderiales</taxon>
        <taxon>Comamonadaceae</taxon>
        <taxon>Acidovorax</taxon>
    </lineage>
</organism>
<protein>
    <submittedName>
        <fullName evidence="3">XRE family transcriptional regulator</fullName>
    </submittedName>
</protein>
<dbReference type="OrthoDB" id="7011085at2"/>